<name>A0A6J4NI26_9ACTN</name>
<dbReference type="AlphaFoldDB" id="A0A6J4NI26"/>
<protein>
    <submittedName>
        <fullName evidence="1">Uncharacterized protein</fullName>
    </submittedName>
</protein>
<evidence type="ECO:0000313" key="1">
    <source>
        <dbReference type="EMBL" id="CAA9387841.1"/>
    </source>
</evidence>
<sequence>MIGDNGAMVKRPRSALPGAGRWWSRTRGLPREVHEAFVASLDLPSSSPAPRILARAETPDGVCIGGPALLSYGNTAHWTHVGWHQIERGGWNVETARLRWTLYGGQQGFVELSQPGRLPELFRERVAASIVLEKFVPLQGGRGVTIVGRRDLGKSDAPIIWHTTLGRGLSWDADGVQEVADTALAQVQAEYDIA</sequence>
<organism evidence="1">
    <name type="scientific">uncultured Propionibacteriaceae bacterium</name>
    <dbReference type="NCBI Taxonomy" id="257457"/>
    <lineage>
        <taxon>Bacteria</taxon>
        <taxon>Bacillati</taxon>
        <taxon>Actinomycetota</taxon>
        <taxon>Actinomycetes</taxon>
        <taxon>Propionibacteriales</taxon>
        <taxon>Propionibacteriaceae</taxon>
        <taxon>environmental samples</taxon>
    </lineage>
</organism>
<reference evidence="1" key="1">
    <citation type="submission" date="2020-02" db="EMBL/GenBank/DDBJ databases">
        <authorList>
            <person name="Meier V. D."/>
        </authorList>
    </citation>
    <scope>NUCLEOTIDE SEQUENCE</scope>
    <source>
        <strain evidence="1">AVDCRST_MAG75</strain>
    </source>
</reference>
<accession>A0A6J4NI26</accession>
<gene>
    <name evidence="1" type="ORF">AVDCRST_MAG75-1389</name>
</gene>
<dbReference type="EMBL" id="CADCUO010000079">
    <property type="protein sequence ID" value="CAA9387841.1"/>
    <property type="molecule type" value="Genomic_DNA"/>
</dbReference>
<proteinExistence type="predicted"/>